<name>A0ABS8WPL7_DATST</name>
<dbReference type="PANTHER" id="PTHR33143">
    <property type="entry name" value="F16F4.1 PROTEIN-RELATED"/>
    <property type="match status" value="1"/>
</dbReference>
<evidence type="ECO:0000313" key="3">
    <source>
        <dbReference type="EMBL" id="MCE3051851.1"/>
    </source>
</evidence>
<feature type="compositionally biased region" description="Basic and acidic residues" evidence="1">
    <location>
        <begin position="1"/>
        <end position="14"/>
    </location>
</feature>
<reference evidence="3 4" key="1">
    <citation type="journal article" date="2021" name="BMC Genomics">
        <title>Datura genome reveals duplications of psychoactive alkaloid biosynthetic genes and high mutation rate following tissue culture.</title>
        <authorList>
            <person name="Rajewski A."/>
            <person name="Carter-House D."/>
            <person name="Stajich J."/>
            <person name="Litt A."/>
        </authorList>
    </citation>
    <scope>NUCLEOTIDE SEQUENCE [LARGE SCALE GENOMIC DNA]</scope>
    <source>
        <strain evidence="3">AR-01</strain>
    </source>
</reference>
<dbReference type="Pfam" id="PF05678">
    <property type="entry name" value="VQ"/>
    <property type="match status" value="1"/>
</dbReference>
<proteinExistence type="predicted"/>
<keyword evidence="4" id="KW-1185">Reference proteome</keyword>
<evidence type="ECO:0000313" key="4">
    <source>
        <dbReference type="Proteomes" id="UP000823775"/>
    </source>
</evidence>
<feature type="region of interest" description="Disordered" evidence="1">
    <location>
        <begin position="1"/>
        <end position="43"/>
    </location>
</feature>
<accession>A0ABS8WPL7</accession>
<dbReference type="InterPro" id="IPR008889">
    <property type="entry name" value="VQ"/>
</dbReference>
<dbReference type="EMBL" id="JACEIK010008995">
    <property type="protein sequence ID" value="MCE3051851.1"/>
    <property type="molecule type" value="Genomic_DNA"/>
</dbReference>
<sequence>MDPPEHRSPKRELQGPRPTPLKVRKDSHRIRKPPVVPHEQQAPARPPVIIYTVSPKVIHANPSEFMSLVQRLTGQNSSSSSSSSVIVPFQENRNMGAISLATIEKTRTPQGKKSQIITCDQNMEMVDEGIEINRGIETSGLFPQGILSPNPASLPPIPSNFFSPPSAGFFHDMSPLLQHTSNRNCFELCNYFPSPSYFVSPRIILSPGTPYSFDRFSNLFDHYREK</sequence>
<dbReference type="PANTHER" id="PTHR33143:SF75">
    <property type="entry name" value="PROTEIN MKS1-LIKE"/>
    <property type="match status" value="1"/>
</dbReference>
<dbReference type="Proteomes" id="UP000823775">
    <property type="component" value="Unassembled WGS sequence"/>
</dbReference>
<feature type="domain" description="VQ" evidence="2">
    <location>
        <begin position="52"/>
        <end position="78"/>
    </location>
</feature>
<dbReference type="InterPro" id="IPR039607">
    <property type="entry name" value="VQ_8/17/18/20/21/25"/>
</dbReference>
<evidence type="ECO:0000256" key="1">
    <source>
        <dbReference type="SAM" id="MobiDB-lite"/>
    </source>
</evidence>
<gene>
    <name evidence="3" type="ORF">HAX54_050986</name>
</gene>
<comment type="caution">
    <text evidence="3">The sequence shown here is derived from an EMBL/GenBank/DDBJ whole genome shotgun (WGS) entry which is preliminary data.</text>
</comment>
<evidence type="ECO:0000259" key="2">
    <source>
        <dbReference type="Pfam" id="PF05678"/>
    </source>
</evidence>
<protein>
    <recommendedName>
        <fullName evidence="2">VQ domain-containing protein</fullName>
    </recommendedName>
</protein>
<organism evidence="3 4">
    <name type="scientific">Datura stramonium</name>
    <name type="common">Jimsonweed</name>
    <name type="synonym">Common thornapple</name>
    <dbReference type="NCBI Taxonomy" id="4076"/>
    <lineage>
        <taxon>Eukaryota</taxon>
        <taxon>Viridiplantae</taxon>
        <taxon>Streptophyta</taxon>
        <taxon>Embryophyta</taxon>
        <taxon>Tracheophyta</taxon>
        <taxon>Spermatophyta</taxon>
        <taxon>Magnoliopsida</taxon>
        <taxon>eudicotyledons</taxon>
        <taxon>Gunneridae</taxon>
        <taxon>Pentapetalae</taxon>
        <taxon>asterids</taxon>
        <taxon>lamiids</taxon>
        <taxon>Solanales</taxon>
        <taxon>Solanaceae</taxon>
        <taxon>Solanoideae</taxon>
        <taxon>Datureae</taxon>
        <taxon>Datura</taxon>
    </lineage>
</organism>